<sequence length="88" mass="9836">MATVVARHKVGDAKTWIAGHQDRLDLFAPAITGYKAFQDMDNPNSVVLVIEVTDLELLESIINDPKNQGIKDKHTVLEPITMSMEINY</sequence>
<organism evidence="1 2">
    <name type="scientific">Algoriphagus antarcticus</name>
    <dbReference type="NCBI Taxonomy" id="238540"/>
    <lineage>
        <taxon>Bacteria</taxon>
        <taxon>Pseudomonadati</taxon>
        <taxon>Bacteroidota</taxon>
        <taxon>Cytophagia</taxon>
        <taxon>Cytophagales</taxon>
        <taxon>Cyclobacteriaceae</taxon>
        <taxon>Algoriphagus</taxon>
    </lineage>
</organism>
<dbReference type="EMBL" id="QUNF01000005">
    <property type="protein sequence ID" value="REG91061.1"/>
    <property type="molecule type" value="Genomic_DNA"/>
</dbReference>
<dbReference type="Proteomes" id="UP000256405">
    <property type="component" value="Unassembled WGS sequence"/>
</dbReference>
<proteinExistence type="predicted"/>
<dbReference type="AlphaFoldDB" id="A0A3E0DYM7"/>
<dbReference type="RefSeq" id="WP_086539552.1">
    <property type="nucleotide sequence ID" value="NZ_MSSW01000002.1"/>
</dbReference>
<name>A0A3E0DYM7_9BACT</name>
<gene>
    <name evidence="1" type="ORF">C8N25_105173</name>
</gene>
<reference evidence="1 2" key="1">
    <citation type="submission" date="2018-08" db="EMBL/GenBank/DDBJ databases">
        <title>Genomic Encyclopedia of Archaeal and Bacterial Type Strains, Phase II (KMG-II): from individual species to whole genera.</title>
        <authorList>
            <person name="Goeker M."/>
        </authorList>
    </citation>
    <scope>NUCLEOTIDE SEQUENCE [LARGE SCALE GENOMIC DNA]</scope>
    <source>
        <strain evidence="1 2">DSM 15986</strain>
    </source>
</reference>
<keyword evidence="2" id="KW-1185">Reference proteome</keyword>
<dbReference type="OrthoDB" id="1447513at2"/>
<evidence type="ECO:0008006" key="3">
    <source>
        <dbReference type="Google" id="ProtNLM"/>
    </source>
</evidence>
<comment type="caution">
    <text evidence="1">The sequence shown here is derived from an EMBL/GenBank/DDBJ whole genome shotgun (WGS) entry which is preliminary data.</text>
</comment>
<evidence type="ECO:0000313" key="2">
    <source>
        <dbReference type="Proteomes" id="UP000256405"/>
    </source>
</evidence>
<accession>A0A3E0DYM7</accession>
<protein>
    <recommendedName>
        <fullName evidence="3">YCII-related domain-containing protein</fullName>
    </recommendedName>
</protein>
<evidence type="ECO:0000313" key="1">
    <source>
        <dbReference type="EMBL" id="REG91061.1"/>
    </source>
</evidence>